<evidence type="ECO:0000313" key="2">
    <source>
        <dbReference type="Proteomes" id="UP001378956"/>
    </source>
</evidence>
<name>A0ABU8NUJ2_9SPHI</name>
<dbReference type="Proteomes" id="UP001378956">
    <property type="component" value="Unassembled WGS sequence"/>
</dbReference>
<protein>
    <submittedName>
        <fullName evidence="1">GAF domain-containing protein</fullName>
    </submittedName>
</protein>
<sequence>MIGINVISPNEYPCLENLEQYKILHTKPEPVFDKLVAVSAKMLNVPLAMINFVDNYKVWGMSEQSESADLDTDQANNICSIAIQNDSLVKFETITKKPGLILNPMMLGELGIQFFASAVITTKGGLNVGSICIVDSQHRDFSSTEQKKLDWIASMVTAEMDKRIAVYEVA</sequence>
<proteinExistence type="predicted"/>
<keyword evidence="2" id="KW-1185">Reference proteome</keyword>
<dbReference type="PANTHER" id="PTHR43102">
    <property type="entry name" value="SLR1143 PROTEIN"/>
    <property type="match status" value="1"/>
</dbReference>
<dbReference type="PANTHER" id="PTHR43102:SF2">
    <property type="entry name" value="GAF DOMAIN-CONTAINING PROTEIN"/>
    <property type="match status" value="1"/>
</dbReference>
<comment type="caution">
    <text evidence="1">The sequence shown here is derived from an EMBL/GenBank/DDBJ whole genome shotgun (WGS) entry which is preliminary data.</text>
</comment>
<organism evidence="1 2">
    <name type="scientific">Pedobacter panaciterrae</name>
    <dbReference type="NCBI Taxonomy" id="363849"/>
    <lineage>
        <taxon>Bacteria</taxon>
        <taxon>Pseudomonadati</taxon>
        <taxon>Bacteroidota</taxon>
        <taxon>Sphingobacteriia</taxon>
        <taxon>Sphingobacteriales</taxon>
        <taxon>Sphingobacteriaceae</taxon>
        <taxon>Pedobacter</taxon>
    </lineage>
</organism>
<gene>
    <name evidence="1" type="ORF">WAE58_26020</name>
</gene>
<dbReference type="SUPFAM" id="SSF55781">
    <property type="entry name" value="GAF domain-like"/>
    <property type="match status" value="1"/>
</dbReference>
<evidence type="ECO:0000313" key="1">
    <source>
        <dbReference type="EMBL" id="MEJ2905930.1"/>
    </source>
</evidence>
<accession>A0ABU8NUJ2</accession>
<dbReference type="EMBL" id="JBBEUB010000018">
    <property type="protein sequence ID" value="MEJ2905930.1"/>
    <property type="molecule type" value="Genomic_DNA"/>
</dbReference>
<dbReference type="RefSeq" id="WP_288883728.1">
    <property type="nucleotide sequence ID" value="NZ_CBFGNQ010000035.1"/>
</dbReference>
<reference evidence="1 2" key="1">
    <citation type="submission" date="2024-03" db="EMBL/GenBank/DDBJ databases">
        <title>Sequence of Lycoming College Course Isolates.</title>
        <authorList>
            <person name="Plotts O."/>
            <person name="Newman J."/>
        </authorList>
    </citation>
    <scope>NUCLEOTIDE SEQUENCE [LARGE SCALE GENOMIC DNA]</scope>
    <source>
        <strain evidence="1 2">CJB-3</strain>
    </source>
</reference>